<feature type="domain" description="Response regulatory" evidence="7">
    <location>
        <begin position="8"/>
        <end position="124"/>
    </location>
</feature>
<dbReference type="RefSeq" id="WP_013419158.1">
    <property type="nucleotide sequence ID" value="NC_014664.1"/>
</dbReference>
<dbReference type="GO" id="GO:0000160">
    <property type="term" value="P:phosphorelay signal transduction system"/>
    <property type="evidence" value="ECO:0007669"/>
    <property type="project" value="InterPro"/>
</dbReference>
<dbReference type="InterPro" id="IPR001789">
    <property type="entry name" value="Sig_transdc_resp-reg_receiver"/>
</dbReference>
<evidence type="ECO:0000256" key="4">
    <source>
        <dbReference type="ARBA" id="ARBA00023163"/>
    </source>
</evidence>
<keyword evidence="4" id="KW-0804">Transcription</keyword>
<dbReference type="GO" id="GO:0003677">
    <property type="term" value="F:DNA binding"/>
    <property type="evidence" value="ECO:0007669"/>
    <property type="project" value="UniProtKB-KW"/>
</dbReference>
<evidence type="ECO:0000256" key="3">
    <source>
        <dbReference type="ARBA" id="ARBA00023125"/>
    </source>
</evidence>
<organism evidence="8 9">
    <name type="scientific">Rhodomicrobium vannielii (strain ATCC 17100 / DSM 162 / LMG 4299 / NCIMB 10020 / ATH 3.1.1)</name>
    <dbReference type="NCBI Taxonomy" id="648757"/>
    <lineage>
        <taxon>Bacteria</taxon>
        <taxon>Pseudomonadati</taxon>
        <taxon>Pseudomonadota</taxon>
        <taxon>Alphaproteobacteria</taxon>
        <taxon>Hyphomicrobiales</taxon>
        <taxon>Hyphomicrobiaceae</taxon>
        <taxon>Rhodomicrobium</taxon>
    </lineage>
</organism>
<dbReference type="InterPro" id="IPR011006">
    <property type="entry name" value="CheY-like_superfamily"/>
</dbReference>
<dbReference type="AlphaFoldDB" id="E3I7B1"/>
<dbReference type="GO" id="GO:0006355">
    <property type="term" value="P:regulation of DNA-templated transcription"/>
    <property type="evidence" value="ECO:0007669"/>
    <property type="project" value="InterPro"/>
</dbReference>
<dbReference type="EMBL" id="CP002292">
    <property type="protein sequence ID" value="ADP70762.1"/>
    <property type="molecule type" value="Genomic_DNA"/>
</dbReference>
<dbReference type="SUPFAM" id="SSF52172">
    <property type="entry name" value="CheY-like"/>
    <property type="match status" value="1"/>
</dbReference>
<dbReference type="InterPro" id="IPR000792">
    <property type="entry name" value="Tscrpt_reg_LuxR_C"/>
</dbReference>
<dbReference type="Pfam" id="PF00072">
    <property type="entry name" value="Response_reg"/>
    <property type="match status" value="1"/>
</dbReference>
<keyword evidence="9" id="KW-1185">Reference proteome</keyword>
<sequence length="219" mass="23668">MTELRRLRVFIADDHPVVLAGVRSVLDRDPDVEIVGEARDGETTLRMAIGLKPAMMVLDLSMPGLNGVEVTRQLLAQLPDCKVVVLTVHEDRAYLRKLIEVGAAGYVLKRSVTDDLLRAIHAVASGGMYLDPSIAAHAVDRTLDSPSENATAGADLSEREVEVLRFASVGHSNKAIANILTISVRSVETYKARAMDKLGLDNRVGLVGYAIEKGWLAAS</sequence>
<evidence type="ECO:0000259" key="7">
    <source>
        <dbReference type="PROSITE" id="PS50110"/>
    </source>
</evidence>
<dbReference type="CDD" id="cd17535">
    <property type="entry name" value="REC_NarL-like"/>
    <property type="match status" value="1"/>
</dbReference>
<dbReference type="InterPro" id="IPR016032">
    <property type="entry name" value="Sig_transdc_resp-reg_C-effctor"/>
</dbReference>
<keyword evidence="2" id="KW-0805">Transcription regulation</keyword>
<dbReference type="InterPro" id="IPR058245">
    <property type="entry name" value="NreC/VraR/RcsB-like_REC"/>
</dbReference>
<evidence type="ECO:0000313" key="8">
    <source>
        <dbReference type="EMBL" id="ADP70762.1"/>
    </source>
</evidence>
<feature type="domain" description="HTH luxR-type" evidence="6">
    <location>
        <begin position="149"/>
        <end position="214"/>
    </location>
</feature>
<dbReference type="Pfam" id="PF00196">
    <property type="entry name" value="GerE"/>
    <property type="match status" value="1"/>
</dbReference>
<dbReference type="PROSITE" id="PS50043">
    <property type="entry name" value="HTH_LUXR_2"/>
    <property type="match status" value="1"/>
</dbReference>
<proteinExistence type="predicted"/>
<keyword evidence="1 5" id="KW-0597">Phosphoprotein</keyword>
<evidence type="ECO:0000256" key="5">
    <source>
        <dbReference type="PROSITE-ProRule" id="PRU00169"/>
    </source>
</evidence>
<evidence type="ECO:0000259" key="6">
    <source>
        <dbReference type="PROSITE" id="PS50043"/>
    </source>
</evidence>
<dbReference type="SMART" id="SM00421">
    <property type="entry name" value="HTH_LUXR"/>
    <property type="match status" value="1"/>
</dbReference>
<dbReference type="STRING" id="648757.Rvan_1510"/>
<evidence type="ECO:0000313" key="9">
    <source>
        <dbReference type="Proteomes" id="UP000001399"/>
    </source>
</evidence>
<dbReference type="InterPro" id="IPR039420">
    <property type="entry name" value="WalR-like"/>
</dbReference>
<dbReference type="KEGG" id="rva:Rvan_1510"/>
<keyword evidence="3" id="KW-0238">DNA-binding</keyword>
<dbReference type="SUPFAM" id="SSF46894">
    <property type="entry name" value="C-terminal effector domain of the bipartite response regulators"/>
    <property type="match status" value="1"/>
</dbReference>
<dbReference type="SMART" id="SM00448">
    <property type="entry name" value="REC"/>
    <property type="match status" value="1"/>
</dbReference>
<dbReference type="PANTHER" id="PTHR43214:SF41">
    <property type="entry name" value="NITRATE_NITRITE RESPONSE REGULATOR PROTEIN NARP"/>
    <property type="match status" value="1"/>
</dbReference>
<dbReference type="PRINTS" id="PR00038">
    <property type="entry name" value="HTHLUXR"/>
</dbReference>
<evidence type="ECO:0000256" key="2">
    <source>
        <dbReference type="ARBA" id="ARBA00023015"/>
    </source>
</evidence>
<dbReference type="OrthoDB" id="9814495at2"/>
<dbReference type="PANTHER" id="PTHR43214">
    <property type="entry name" value="TWO-COMPONENT RESPONSE REGULATOR"/>
    <property type="match status" value="1"/>
</dbReference>
<dbReference type="eggNOG" id="COG2197">
    <property type="taxonomic scope" value="Bacteria"/>
</dbReference>
<dbReference type="CDD" id="cd06170">
    <property type="entry name" value="LuxR_C_like"/>
    <property type="match status" value="1"/>
</dbReference>
<dbReference type="PROSITE" id="PS00622">
    <property type="entry name" value="HTH_LUXR_1"/>
    <property type="match status" value="1"/>
</dbReference>
<dbReference type="Proteomes" id="UP000001399">
    <property type="component" value="Chromosome"/>
</dbReference>
<dbReference type="HOGENOM" id="CLU_000445_90_1_5"/>
<gene>
    <name evidence="8" type="ordered locus">Rvan_1510</name>
</gene>
<reference evidence="9" key="1">
    <citation type="journal article" date="2011" name="J. Bacteriol.">
        <title>Genome sequences of eight morphologically diverse alphaproteobacteria.</title>
        <authorList>
            <consortium name="US DOE Joint Genome Institute"/>
            <person name="Brown P.J."/>
            <person name="Kysela D.T."/>
            <person name="Buechlein A."/>
            <person name="Hemmerich C."/>
            <person name="Brun Y.V."/>
        </authorList>
    </citation>
    <scope>NUCLEOTIDE SEQUENCE [LARGE SCALE GENOMIC DNA]</scope>
    <source>
        <strain evidence="9">ATCC 17100 / ATH 3.1.1 / DSM 162 / LMG 4299</strain>
    </source>
</reference>
<feature type="modified residue" description="4-aspartylphosphate" evidence="5">
    <location>
        <position position="59"/>
    </location>
</feature>
<protein>
    <submittedName>
        <fullName evidence="8">Two component transcriptional regulator, LuxR family</fullName>
    </submittedName>
</protein>
<dbReference type="Gene3D" id="3.40.50.2300">
    <property type="match status" value="1"/>
</dbReference>
<name>E3I7B1_RHOVT</name>
<evidence type="ECO:0000256" key="1">
    <source>
        <dbReference type="ARBA" id="ARBA00022553"/>
    </source>
</evidence>
<accession>E3I7B1</accession>
<dbReference type="PROSITE" id="PS50110">
    <property type="entry name" value="RESPONSE_REGULATORY"/>
    <property type="match status" value="1"/>
</dbReference>